<dbReference type="AlphaFoldDB" id="A0A0U3FPU3"/>
<dbReference type="Proteomes" id="UP000065473">
    <property type="component" value="Chromosome"/>
</dbReference>
<accession>A0A0U3FPU3</accession>
<feature type="domain" description="Nudix hydrolase" evidence="3">
    <location>
        <begin position="3"/>
        <end position="128"/>
    </location>
</feature>
<evidence type="ECO:0000256" key="1">
    <source>
        <dbReference type="ARBA" id="ARBA00001946"/>
    </source>
</evidence>
<dbReference type="InterPro" id="IPR020476">
    <property type="entry name" value="Nudix_hydrolase"/>
</dbReference>
<protein>
    <submittedName>
        <fullName evidence="4">DNA mismatch repair protein MutT</fullName>
    </submittedName>
</protein>
<dbReference type="SUPFAM" id="SSF55811">
    <property type="entry name" value="Nudix"/>
    <property type="match status" value="1"/>
</dbReference>
<keyword evidence="2" id="KW-0378">Hydrolase</keyword>
<dbReference type="InterPro" id="IPR015797">
    <property type="entry name" value="NUDIX_hydrolase-like_dom_sf"/>
</dbReference>
<name>A0A0U3FPU3_9CREN</name>
<dbReference type="Gene3D" id="3.90.79.10">
    <property type="entry name" value="Nucleoside Triphosphate Pyrophosphohydrolase"/>
    <property type="match status" value="1"/>
</dbReference>
<dbReference type="PRINTS" id="PR00502">
    <property type="entry name" value="NUDIXFAMILY"/>
</dbReference>
<dbReference type="RefSeq" id="WP_011277075.1">
    <property type="nucleotide sequence ID" value="NZ_BHWZ01000001.1"/>
</dbReference>
<dbReference type="CDD" id="cd04673">
    <property type="entry name" value="NUDIX_ADPRase"/>
    <property type="match status" value="1"/>
</dbReference>
<evidence type="ECO:0000256" key="2">
    <source>
        <dbReference type="ARBA" id="ARBA00022801"/>
    </source>
</evidence>
<evidence type="ECO:0000313" key="4">
    <source>
        <dbReference type="EMBL" id="ALU29459.1"/>
    </source>
</evidence>
<gene>
    <name evidence="4" type="ORF">ATY89_05520</name>
    <name evidence="5" type="ORF">ATZ20_08540</name>
</gene>
<dbReference type="PANTHER" id="PTHR43046:SF14">
    <property type="entry name" value="MUTT_NUDIX FAMILY PROTEIN"/>
    <property type="match status" value="1"/>
</dbReference>
<evidence type="ECO:0000313" key="6">
    <source>
        <dbReference type="Proteomes" id="UP000060043"/>
    </source>
</evidence>
<dbReference type="EMBL" id="CP013694">
    <property type="protein sequence ID" value="ALU29459.1"/>
    <property type="molecule type" value="Genomic_DNA"/>
</dbReference>
<reference evidence="6 7" key="1">
    <citation type="submission" date="2015-12" db="EMBL/GenBank/DDBJ databases">
        <title>A stable core within a dynamic pangenome in Sulfolobus acidocaldarius.</title>
        <authorList>
            <person name="Anderson R."/>
            <person name="Kouris A."/>
            <person name="Seward C."/>
            <person name="Campbell K."/>
            <person name="Whitaker R."/>
        </authorList>
    </citation>
    <scope>NUCLEOTIDE SEQUENCE [LARGE SCALE GENOMIC DNA]</scope>
    <source>
        <strain evidence="4 7">GG12-C01-09</strain>
        <strain evidence="5 6">NG05B_CO5_07</strain>
    </source>
</reference>
<comment type="cofactor">
    <cofactor evidence="1">
        <name>Mg(2+)</name>
        <dbReference type="ChEBI" id="CHEBI:18420"/>
    </cofactor>
</comment>
<dbReference type="GO" id="GO:0016787">
    <property type="term" value="F:hydrolase activity"/>
    <property type="evidence" value="ECO:0007669"/>
    <property type="project" value="UniProtKB-KW"/>
</dbReference>
<dbReference type="Pfam" id="PF00293">
    <property type="entry name" value="NUDIX"/>
    <property type="match status" value="1"/>
</dbReference>
<evidence type="ECO:0000313" key="5">
    <source>
        <dbReference type="EMBL" id="ALU32187.1"/>
    </source>
</evidence>
<dbReference type="Proteomes" id="UP000060043">
    <property type="component" value="Chromosome"/>
</dbReference>
<dbReference type="OMA" id="YHYVLVD"/>
<dbReference type="STRING" id="1435377.SUSAZ_00770"/>
<sequence>MERPLVAVGGVILKGNKVLLVKRRNPPNKGNWAIPGGKVEYGETLVDAVKREMKEETALDVEPIELLAVVEIIKEGYHYVIFDFICKVLNGELNPGSDATSADFLGLDELRRENVSPTTIEMLERYFNGEKTPLFIVEKSVTQTSK</sequence>
<dbReference type="InterPro" id="IPR000086">
    <property type="entry name" value="NUDIX_hydrolase_dom"/>
</dbReference>
<dbReference type="GeneID" id="14550682"/>
<dbReference type="PANTHER" id="PTHR43046">
    <property type="entry name" value="GDP-MANNOSE MANNOSYL HYDROLASE"/>
    <property type="match status" value="1"/>
</dbReference>
<organism evidence="4 7">
    <name type="scientific">Sulfolobus acidocaldarius</name>
    <dbReference type="NCBI Taxonomy" id="2285"/>
    <lineage>
        <taxon>Archaea</taxon>
        <taxon>Thermoproteota</taxon>
        <taxon>Thermoprotei</taxon>
        <taxon>Sulfolobales</taxon>
        <taxon>Sulfolobaceae</taxon>
        <taxon>Sulfolobus</taxon>
    </lineage>
</organism>
<dbReference type="OrthoDB" id="40462at2157"/>
<evidence type="ECO:0000313" key="7">
    <source>
        <dbReference type="Proteomes" id="UP000065473"/>
    </source>
</evidence>
<dbReference type="PaxDb" id="1435377-SUSAZ_00770"/>
<proteinExistence type="predicted"/>
<dbReference type="PROSITE" id="PS51462">
    <property type="entry name" value="NUDIX"/>
    <property type="match status" value="1"/>
</dbReference>
<evidence type="ECO:0000259" key="3">
    <source>
        <dbReference type="PROSITE" id="PS51462"/>
    </source>
</evidence>
<dbReference type="EMBL" id="CP013695">
    <property type="protein sequence ID" value="ALU32187.1"/>
    <property type="molecule type" value="Genomic_DNA"/>
</dbReference>